<keyword evidence="6" id="KW-1185">Reference proteome</keyword>
<dbReference type="Pfam" id="PF02626">
    <property type="entry name" value="CT_A_B"/>
    <property type="match status" value="1"/>
</dbReference>
<protein>
    <submittedName>
        <fullName evidence="5">Biotin-dependent carboxyltransferase family protein</fullName>
    </submittedName>
</protein>
<dbReference type="GO" id="GO:0005524">
    <property type="term" value="F:ATP binding"/>
    <property type="evidence" value="ECO:0007669"/>
    <property type="project" value="UniProtKB-KW"/>
</dbReference>
<dbReference type="AlphaFoldDB" id="A0A5C0B6B1"/>
<feature type="domain" description="Carboxyltransferase" evidence="4">
    <location>
        <begin position="26"/>
        <end position="318"/>
    </location>
</feature>
<gene>
    <name evidence="5" type="ORF">FXN63_21670</name>
</gene>
<dbReference type="PANTHER" id="PTHR43309:SF5">
    <property type="entry name" value="5-OXOPROLINASE SUBUNIT C"/>
    <property type="match status" value="1"/>
</dbReference>
<evidence type="ECO:0000256" key="1">
    <source>
        <dbReference type="ARBA" id="ARBA00022741"/>
    </source>
</evidence>
<organism evidence="5 6">
    <name type="scientific">Pigmentiphaga aceris</name>
    <dbReference type="NCBI Taxonomy" id="1940612"/>
    <lineage>
        <taxon>Bacteria</taxon>
        <taxon>Pseudomonadati</taxon>
        <taxon>Pseudomonadota</taxon>
        <taxon>Betaproteobacteria</taxon>
        <taxon>Burkholderiales</taxon>
        <taxon>Alcaligenaceae</taxon>
        <taxon>Pigmentiphaga</taxon>
    </lineage>
</organism>
<dbReference type="KEGG" id="pacr:FXN63_21670"/>
<dbReference type="PANTHER" id="PTHR43309">
    <property type="entry name" value="5-OXOPROLINASE SUBUNIT C"/>
    <property type="match status" value="1"/>
</dbReference>
<evidence type="ECO:0000259" key="4">
    <source>
        <dbReference type="SMART" id="SM00797"/>
    </source>
</evidence>
<dbReference type="InterPro" id="IPR003778">
    <property type="entry name" value="CT_A_B"/>
</dbReference>
<evidence type="ECO:0000256" key="3">
    <source>
        <dbReference type="ARBA" id="ARBA00022840"/>
    </source>
</evidence>
<dbReference type="OrthoDB" id="9768696at2"/>
<keyword evidence="1" id="KW-0547">Nucleotide-binding</keyword>
<evidence type="ECO:0000313" key="6">
    <source>
        <dbReference type="Proteomes" id="UP000325161"/>
    </source>
</evidence>
<dbReference type="Proteomes" id="UP000325161">
    <property type="component" value="Chromosome"/>
</dbReference>
<keyword evidence="5" id="KW-0808">Transferase</keyword>
<dbReference type="NCBIfam" id="TIGR00724">
    <property type="entry name" value="urea_amlyse_rel"/>
    <property type="match status" value="1"/>
</dbReference>
<evidence type="ECO:0000256" key="2">
    <source>
        <dbReference type="ARBA" id="ARBA00022801"/>
    </source>
</evidence>
<reference evidence="5 6" key="1">
    <citation type="submission" date="2019-08" db="EMBL/GenBank/DDBJ databases">
        <title>Amphibian skin-associated Pigmentiphaga: genome sequence and occurrence across geography and hosts.</title>
        <authorList>
            <person name="Bletz M.C."/>
            <person name="Bunk B."/>
            <person name="Sproeer C."/>
            <person name="Biwer P."/>
            <person name="Reiter S."/>
            <person name="Rabemananjara F.C.E."/>
            <person name="Schulz S."/>
            <person name="Overmann J."/>
            <person name="Vences M."/>
        </authorList>
    </citation>
    <scope>NUCLEOTIDE SEQUENCE [LARGE SCALE GENOMIC DNA]</scope>
    <source>
        <strain evidence="5 6">Mada1488</strain>
    </source>
</reference>
<evidence type="ECO:0000313" key="5">
    <source>
        <dbReference type="EMBL" id="QEI08157.1"/>
    </source>
</evidence>
<dbReference type="SMART" id="SM00797">
    <property type="entry name" value="AHS2"/>
    <property type="match status" value="1"/>
</dbReference>
<dbReference type="GO" id="GO:0016787">
    <property type="term" value="F:hydrolase activity"/>
    <property type="evidence" value="ECO:0007669"/>
    <property type="project" value="UniProtKB-KW"/>
</dbReference>
<dbReference type="InterPro" id="IPR029000">
    <property type="entry name" value="Cyclophilin-like_dom_sf"/>
</dbReference>
<proteinExistence type="predicted"/>
<dbReference type="EMBL" id="CP043046">
    <property type="protein sequence ID" value="QEI08157.1"/>
    <property type="molecule type" value="Genomic_DNA"/>
</dbReference>
<accession>A0A5C0B6B1</accession>
<dbReference type="GO" id="GO:0016740">
    <property type="term" value="F:transferase activity"/>
    <property type="evidence" value="ECO:0007669"/>
    <property type="project" value="UniProtKB-KW"/>
</dbReference>
<dbReference type="InterPro" id="IPR052708">
    <property type="entry name" value="PxpC"/>
</dbReference>
<dbReference type="SUPFAM" id="SSF50891">
    <property type="entry name" value="Cyclophilin-like"/>
    <property type="match status" value="1"/>
</dbReference>
<keyword evidence="2" id="KW-0378">Hydrolase</keyword>
<dbReference type="RefSeq" id="WP_148817459.1">
    <property type="nucleotide sequence ID" value="NZ_CP043046.1"/>
</dbReference>
<dbReference type="Gene3D" id="2.40.100.10">
    <property type="entry name" value="Cyclophilin-like"/>
    <property type="match status" value="1"/>
</dbReference>
<sequence>MTHLMQVDQPGMFSLVQDLGRYGWQRFGVPANGAMDERAHRIANALVGNDDDAATLECTLTGPTLRFTRNTLIALSGADMAVTADGKRVPLNRAVMLRRGAVLAFSECRQGTRTYLAVRGGIDTELVMGSRSTFVRGAYGGVEGRALKRGDRVPLVTPQEDPLPLERMLVQSGLPFVEAGVVELPASASEPAPLRFMRGPQWRKFSMAARRAFTREAFVISTQSDRMGYRLDGPELDLKQPLEMISEACEFGTVQVPPSGSPIVLMADRQSAGGYPKIAYVISTDLPLLAQARPGDSLHFTPVTLRQAELAHAQAEQAFARFRQQAADAALSRPLTPAPAATQAVDDASFAALPE</sequence>
<keyword evidence="3" id="KW-0067">ATP-binding</keyword>
<name>A0A5C0B6B1_9BURK</name>